<protein>
    <submittedName>
        <fullName evidence="2">Uncharacterized protein</fullName>
    </submittedName>
</protein>
<gene>
    <name evidence="2" type="ORF">LAZ67_8000436</name>
</gene>
<proteinExistence type="predicted"/>
<evidence type="ECO:0000313" key="2">
    <source>
        <dbReference type="EMBL" id="UYV70747.1"/>
    </source>
</evidence>
<accession>A0ABY6KR17</accession>
<organism evidence="2 3">
    <name type="scientific">Cordylochernes scorpioides</name>
    <dbReference type="NCBI Taxonomy" id="51811"/>
    <lineage>
        <taxon>Eukaryota</taxon>
        <taxon>Metazoa</taxon>
        <taxon>Ecdysozoa</taxon>
        <taxon>Arthropoda</taxon>
        <taxon>Chelicerata</taxon>
        <taxon>Arachnida</taxon>
        <taxon>Pseudoscorpiones</taxon>
        <taxon>Cheliferoidea</taxon>
        <taxon>Chernetidae</taxon>
        <taxon>Cordylochernes</taxon>
    </lineage>
</organism>
<feature type="compositionally biased region" description="Basic and acidic residues" evidence="1">
    <location>
        <begin position="117"/>
        <end position="126"/>
    </location>
</feature>
<dbReference type="EMBL" id="CP092870">
    <property type="protein sequence ID" value="UYV70747.1"/>
    <property type="molecule type" value="Genomic_DNA"/>
</dbReference>
<feature type="region of interest" description="Disordered" evidence="1">
    <location>
        <begin position="100"/>
        <end position="128"/>
    </location>
</feature>
<reference evidence="2 3" key="1">
    <citation type="submission" date="2022-01" db="EMBL/GenBank/DDBJ databases">
        <title>A chromosomal length assembly of Cordylochernes scorpioides.</title>
        <authorList>
            <person name="Zeh D."/>
            <person name="Zeh J."/>
        </authorList>
    </citation>
    <scope>NUCLEOTIDE SEQUENCE [LARGE SCALE GENOMIC DNA]</scope>
    <source>
        <strain evidence="2">IN4F17</strain>
        <tissue evidence="2">Whole Body</tissue>
    </source>
</reference>
<sequence length="222" mass="24866">MLEMTRTDPEWKDKIITGDETWVYDPETKRQSAEWRGQASVPLTNLSCVLTPVITTANSPQSNPNFQLTAPSLSQLPQSKQRIGKILHRKRVDRIKYGRTSNRRGRTYPPHRKGKKIERPSERHSTPGDVNAEALVELIAVLANLRSSPQRVDRAEIHFEPYEGTALEPAALAEVDSHPGGHAELFEDQGHELKLSVVPDEEYDVIRIGNHASAAQDPIEVA</sequence>
<feature type="compositionally biased region" description="Basic residues" evidence="1">
    <location>
        <begin position="101"/>
        <end position="116"/>
    </location>
</feature>
<dbReference type="Proteomes" id="UP001235939">
    <property type="component" value="Chromosome 08"/>
</dbReference>
<name>A0ABY6KR17_9ARAC</name>
<keyword evidence="3" id="KW-1185">Reference proteome</keyword>
<evidence type="ECO:0000313" key="3">
    <source>
        <dbReference type="Proteomes" id="UP001235939"/>
    </source>
</evidence>
<evidence type="ECO:0000256" key="1">
    <source>
        <dbReference type="SAM" id="MobiDB-lite"/>
    </source>
</evidence>